<accession>D2RPB4</accession>
<dbReference type="GeneID" id="8741848"/>
<dbReference type="STRING" id="543526.Htur_1258"/>
<dbReference type="NCBIfam" id="NF012200">
    <property type="entry name" value="choice_anch_D"/>
    <property type="match status" value="2"/>
</dbReference>
<reference evidence="4 5" key="1">
    <citation type="journal article" date="2010" name="Stand. Genomic Sci.">
        <title>Complete genome sequence of Haloterrigena turkmenica type strain (4k).</title>
        <authorList>
            <person name="Saunders E."/>
            <person name="Tindall B.J."/>
            <person name="Fahnrich R."/>
            <person name="Lapidus A."/>
            <person name="Copeland A."/>
            <person name="Del Rio T.G."/>
            <person name="Lucas S."/>
            <person name="Chen F."/>
            <person name="Tice H."/>
            <person name="Cheng J.F."/>
            <person name="Han C."/>
            <person name="Detter J.C."/>
            <person name="Bruce D."/>
            <person name="Goodwin L."/>
            <person name="Chain P."/>
            <person name="Pitluck S."/>
            <person name="Pati A."/>
            <person name="Ivanova N."/>
            <person name="Mavromatis K."/>
            <person name="Chen A."/>
            <person name="Palaniappan K."/>
            <person name="Land M."/>
            <person name="Hauser L."/>
            <person name="Chang Y.J."/>
            <person name="Jeffries C.D."/>
            <person name="Brettin T."/>
            <person name="Rohde M."/>
            <person name="Goker M."/>
            <person name="Bristow J."/>
            <person name="Eisen J.A."/>
            <person name="Markowitz V."/>
            <person name="Hugenholtz P."/>
            <person name="Klenk H.P."/>
            <person name="Kyrpides N.C."/>
        </authorList>
    </citation>
    <scope>NUCLEOTIDE SEQUENCE [LARGE SCALE GENOMIC DNA]</scope>
    <source>
        <strain evidence="5">ATCC 51198 / DSM 5511 / JCM 9101 / NCIMB 13204 / VKM B-1734 / 4k</strain>
    </source>
</reference>
<dbReference type="InterPro" id="IPR026453">
    <property type="entry name" value="PGF_pre_PGF"/>
</dbReference>
<proteinExistence type="predicted"/>
<name>D2RPB4_HALTV</name>
<evidence type="ECO:0000259" key="3">
    <source>
        <dbReference type="Pfam" id="PF15780"/>
    </source>
</evidence>
<dbReference type="GO" id="GO:0005737">
    <property type="term" value="C:cytoplasm"/>
    <property type="evidence" value="ECO:0007669"/>
    <property type="project" value="UniProtKB-SubCell"/>
</dbReference>
<feature type="domain" description="Abnormal spindle-like microcephaly-associated protein ASH" evidence="3">
    <location>
        <begin position="82"/>
        <end position="164"/>
    </location>
</feature>
<dbReference type="Pfam" id="PF15780">
    <property type="entry name" value="ASH"/>
    <property type="match status" value="1"/>
</dbReference>
<dbReference type="KEGG" id="htu:Htur_1258"/>
<dbReference type="AlphaFoldDB" id="D2RPB4"/>
<dbReference type="NCBIfam" id="TIGR04213">
    <property type="entry name" value="PGF_pre_PGF"/>
    <property type="match status" value="1"/>
</dbReference>
<evidence type="ECO:0000256" key="1">
    <source>
        <dbReference type="ARBA" id="ARBA00004496"/>
    </source>
</evidence>
<organism evidence="4 5">
    <name type="scientific">Haloterrigena turkmenica (strain ATCC 51198 / DSM 5511 / JCM 9101 / NCIMB 13204 / VKM B-1734 / 4k)</name>
    <name type="common">Halococcus turkmenicus</name>
    <dbReference type="NCBI Taxonomy" id="543526"/>
    <lineage>
        <taxon>Archaea</taxon>
        <taxon>Methanobacteriati</taxon>
        <taxon>Methanobacteriota</taxon>
        <taxon>Stenosarchaea group</taxon>
        <taxon>Halobacteria</taxon>
        <taxon>Halobacteriales</taxon>
        <taxon>Natrialbaceae</taxon>
        <taxon>Haloterrigena</taxon>
    </lineage>
</organism>
<dbReference type="eggNOG" id="arCOG07554">
    <property type="taxonomic scope" value="Archaea"/>
</dbReference>
<evidence type="ECO:0000256" key="2">
    <source>
        <dbReference type="ARBA" id="ARBA00022490"/>
    </source>
</evidence>
<dbReference type="HOGENOM" id="CLU_485414_0_0_2"/>
<evidence type="ECO:0000313" key="4">
    <source>
        <dbReference type="EMBL" id="ADB60148.1"/>
    </source>
</evidence>
<dbReference type="RefSeq" id="WP_012942454.1">
    <property type="nucleotide sequence ID" value="NC_013743.1"/>
</dbReference>
<keyword evidence="2" id="KW-0963">Cytoplasm</keyword>
<dbReference type="Gene3D" id="2.60.40.10">
    <property type="entry name" value="Immunoglobulins"/>
    <property type="match status" value="3"/>
</dbReference>
<dbReference type="InterPro" id="IPR031549">
    <property type="entry name" value="ASH"/>
</dbReference>
<dbReference type="EMBL" id="CP001860">
    <property type="protein sequence ID" value="ADB60148.1"/>
    <property type="molecule type" value="Genomic_DNA"/>
</dbReference>
<protein>
    <recommendedName>
        <fullName evidence="3">Abnormal spindle-like microcephaly-associated protein ASH domain-containing protein</fullName>
    </recommendedName>
</protein>
<keyword evidence="5" id="KW-1185">Reference proteome</keyword>
<gene>
    <name evidence="4" type="ordered locus">Htur_1258</name>
</gene>
<dbReference type="InterPro" id="IPR013783">
    <property type="entry name" value="Ig-like_fold"/>
</dbReference>
<evidence type="ECO:0000313" key="5">
    <source>
        <dbReference type="Proteomes" id="UP000001903"/>
    </source>
</evidence>
<sequence length="561" mass="59902">MNTAIGNRSRRLLVCLTVLSVTGALTGGVVWAADDAAGVAPSEPSIESAQKQCACDAGDARLAGAGEANALEPGSNAVRVAFGTAQTEDFGRTAVGSNATREVPIINIGPDPVTVTDATIEGDDAGAFTVTDDSVSSIEPGETEYVTVVFSPDRDGTHRATLRLERATGPLATADLTGTGVTSDIEVDREQLRFANVTDQTVAETFTLTNNGTTPLTIEALRIVGPDRAAFEPADSGPFVIEPGQSREVIVRFTQSEPAARFATMHILSDDPEQPQRNLWLTNTPTVARVSPSHIKTDRTHVNASVIDAAPNTTQSLNISWPATRDDTVAIDALSYTPERGGEFSINVTKRDEQFEGSPAFEPADGTEEVAFVSMDSTIANEDLRDVTITFRVRQDQLAGDEAPDDVALYTHQNGQWIELPTTLVDESQTHYFFETESPGLLDFATGIKQATFRIDDAAVSVTEISAGESVDVVVRVTNVGGADGTYTVRLIRDDTVVDQRELSIAATGSRQTILTESFDNPGTYELYVNDHLVGTITVHGSVDSLTDLTFTARSPHVNQP</sequence>
<comment type="subcellular location">
    <subcellularLocation>
        <location evidence="1">Cytoplasm</location>
    </subcellularLocation>
</comment>
<dbReference type="Proteomes" id="UP000001903">
    <property type="component" value="Chromosome"/>
</dbReference>